<protein>
    <submittedName>
        <fullName evidence="1">Uncharacterized protein</fullName>
    </submittedName>
</protein>
<comment type="caution">
    <text evidence="1">The sequence shown here is derived from an EMBL/GenBank/DDBJ whole genome shotgun (WGS) entry which is preliminary data.</text>
</comment>
<dbReference type="Proteomes" id="UP000223828">
    <property type="component" value="Unassembled WGS sequence"/>
</dbReference>
<dbReference type="AlphaFoldDB" id="A0A2C6WSL1"/>
<sequence length="65" mass="8119">MKLKYYYTYEKLPKHLRNRNIEQITLRRDITRLCAKYKESLTRREMLSVLKDVIKGFKKYYKERG</sequence>
<evidence type="ECO:0000313" key="2">
    <source>
        <dbReference type="Proteomes" id="UP000223828"/>
    </source>
</evidence>
<name>A0A2C6WSL1_9STAP</name>
<proteinExistence type="predicted"/>
<reference evidence="2" key="1">
    <citation type="submission" date="2017-10" db="EMBL/GenBank/DDBJ databases">
        <title>Staphylococcus edaphicus sp. nov., isolated in Antarctica, harbouring mecC gene and genomic islands essential in adaptation to extreme environment.</title>
        <authorList>
            <person name="Pantucek R."/>
            <person name="Sedlacek I."/>
            <person name="Indrakova A."/>
            <person name="Vrbovska V."/>
            <person name="Maslanova I."/>
            <person name="Kovarovic V."/>
            <person name="Svec P."/>
            <person name="Kralova S."/>
            <person name="Kristofova L."/>
            <person name="Keklakova J."/>
            <person name="Petras P."/>
            <person name="Doskar J."/>
        </authorList>
    </citation>
    <scope>NUCLEOTIDE SEQUENCE [LARGE SCALE GENOMIC DNA]</scope>
    <source>
        <strain evidence="2">CCM 5085</strain>
    </source>
</reference>
<accession>A0A2C6WSL1</accession>
<evidence type="ECO:0000313" key="1">
    <source>
        <dbReference type="EMBL" id="PHK50774.1"/>
    </source>
</evidence>
<organism evidence="1 2">
    <name type="scientific">Staphylococcus edaphicus</name>
    <dbReference type="NCBI Taxonomy" id="1955013"/>
    <lineage>
        <taxon>Bacteria</taxon>
        <taxon>Bacillati</taxon>
        <taxon>Bacillota</taxon>
        <taxon>Bacilli</taxon>
        <taxon>Bacillales</taxon>
        <taxon>Staphylococcaceae</taxon>
        <taxon>Staphylococcus</taxon>
    </lineage>
</organism>
<dbReference type="EMBL" id="MRZN01000001">
    <property type="protein sequence ID" value="PHK50774.1"/>
    <property type="molecule type" value="Genomic_DNA"/>
</dbReference>
<gene>
    <name evidence="1" type="ORF">BTJ66_00270</name>
</gene>